<feature type="non-terminal residue" evidence="1">
    <location>
        <position position="1"/>
    </location>
</feature>
<accession>A0A9P6AER8</accession>
<sequence length="98" mass="11157">DGHALHLTLDFIKYSHAHNIVTLCYPPHATHVFQGLNVAVFGVLKTFWTEECHRWEKETGGIVNKDSFLLIFGRAYQHAFTKSTILLAFQKTGVIPFD</sequence>
<evidence type="ECO:0000313" key="1">
    <source>
        <dbReference type="EMBL" id="KAF9503566.1"/>
    </source>
</evidence>
<name>A0A9P6AER8_9AGAM</name>
<dbReference type="Proteomes" id="UP000886523">
    <property type="component" value="Unassembled WGS sequence"/>
</dbReference>
<dbReference type="EMBL" id="MU129334">
    <property type="protein sequence ID" value="KAF9503566.1"/>
    <property type="molecule type" value="Genomic_DNA"/>
</dbReference>
<evidence type="ECO:0000313" key="2">
    <source>
        <dbReference type="Proteomes" id="UP000886523"/>
    </source>
</evidence>
<dbReference type="OrthoDB" id="2800589at2759"/>
<gene>
    <name evidence="1" type="ORF">BS47DRAFT_1262144</name>
</gene>
<keyword evidence="2" id="KW-1185">Reference proteome</keyword>
<protein>
    <recommendedName>
        <fullName evidence="3">DDE-1 domain-containing protein</fullName>
    </recommendedName>
</protein>
<organism evidence="1 2">
    <name type="scientific">Hydnum rufescens UP504</name>
    <dbReference type="NCBI Taxonomy" id="1448309"/>
    <lineage>
        <taxon>Eukaryota</taxon>
        <taxon>Fungi</taxon>
        <taxon>Dikarya</taxon>
        <taxon>Basidiomycota</taxon>
        <taxon>Agaricomycotina</taxon>
        <taxon>Agaricomycetes</taxon>
        <taxon>Cantharellales</taxon>
        <taxon>Hydnaceae</taxon>
        <taxon>Hydnum</taxon>
    </lineage>
</organism>
<comment type="caution">
    <text evidence="1">The sequence shown here is derived from an EMBL/GenBank/DDBJ whole genome shotgun (WGS) entry which is preliminary data.</text>
</comment>
<feature type="non-terminal residue" evidence="1">
    <location>
        <position position="98"/>
    </location>
</feature>
<dbReference type="AlphaFoldDB" id="A0A9P6AER8"/>
<evidence type="ECO:0008006" key="3">
    <source>
        <dbReference type="Google" id="ProtNLM"/>
    </source>
</evidence>
<proteinExistence type="predicted"/>
<reference evidence="1" key="1">
    <citation type="journal article" date="2020" name="Nat. Commun.">
        <title>Large-scale genome sequencing of mycorrhizal fungi provides insights into the early evolution of symbiotic traits.</title>
        <authorList>
            <person name="Miyauchi S."/>
            <person name="Kiss E."/>
            <person name="Kuo A."/>
            <person name="Drula E."/>
            <person name="Kohler A."/>
            <person name="Sanchez-Garcia M."/>
            <person name="Morin E."/>
            <person name="Andreopoulos B."/>
            <person name="Barry K.W."/>
            <person name="Bonito G."/>
            <person name="Buee M."/>
            <person name="Carver A."/>
            <person name="Chen C."/>
            <person name="Cichocki N."/>
            <person name="Clum A."/>
            <person name="Culley D."/>
            <person name="Crous P.W."/>
            <person name="Fauchery L."/>
            <person name="Girlanda M."/>
            <person name="Hayes R.D."/>
            <person name="Keri Z."/>
            <person name="LaButti K."/>
            <person name="Lipzen A."/>
            <person name="Lombard V."/>
            <person name="Magnuson J."/>
            <person name="Maillard F."/>
            <person name="Murat C."/>
            <person name="Nolan M."/>
            <person name="Ohm R.A."/>
            <person name="Pangilinan J."/>
            <person name="Pereira M.F."/>
            <person name="Perotto S."/>
            <person name="Peter M."/>
            <person name="Pfister S."/>
            <person name="Riley R."/>
            <person name="Sitrit Y."/>
            <person name="Stielow J.B."/>
            <person name="Szollosi G."/>
            <person name="Zifcakova L."/>
            <person name="Stursova M."/>
            <person name="Spatafora J.W."/>
            <person name="Tedersoo L."/>
            <person name="Vaario L.M."/>
            <person name="Yamada A."/>
            <person name="Yan M."/>
            <person name="Wang P."/>
            <person name="Xu J."/>
            <person name="Bruns T."/>
            <person name="Baldrian P."/>
            <person name="Vilgalys R."/>
            <person name="Dunand C."/>
            <person name="Henrissat B."/>
            <person name="Grigoriev I.V."/>
            <person name="Hibbett D."/>
            <person name="Nagy L.G."/>
            <person name="Martin F.M."/>
        </authorList>
    </citation>
    <scope>NUCLEOTIDE SEQUENCE</scope>
    <source>
        <strain evidence="1">UP504</strain>
    </source>
</reference>